<keyword evidence="2" id="KW-1185">Reference proteome</keyword>
<reference evidence="1 2" key="1">
    <citation type="journal article" date="2018" name="Mol. Plant">
        <title>The genome of Artemisia annua provides insight into the evolution of Asteraceae family and artemisinin biosynthesis.</title>
        <authorList>
            <person name="Shen Q."/>
            <person name="Zhang L."/>
            <person name="Liao Z."/>
            <person name="Wang S."/>
            <person name="Yan T."/>
            <person name="Shi P."/>
            <person name="Liu M."/>
            <person name="Fu X."/>
            <person name="Pan Q."/>
            <person name="Wang Y."/>
            <person name="Lv Z."/>
            <person name="Lu X."/>
            <person name="Zhang F."/>
            <person name="Jiang W."/>
            <person name="Ma Y."/>
            <person name="Chen M."/>
            <person name="Hao X."/>
            <person name="Li L."/>
            <person name="Tang Y."/>
            <person name="Lv G."/>
            <person name="Zhou Y."/>
            <person name="Sun X."/>
            <person name="Brodelius P.E."/>
            <person name="Rose J.K.C."/>
            <person name="Tang K."/>
        </authorList>
    </citation>
    <scope>NUCLEOTIDE SEQUENCE [LARGE SCALE GENOMIC DNA]</scope>
    <source>
        <strain evidence="2">cv. Huhao1</strain>
        <tissue evidence="1">Leaf</tissue>
    </source>
</reference>
<protein>
    <submittedName>
        <fullName evidence="1">Leucine-rich repeat-containing protein</fullName>
    </submittedName>
</protein>
<sequence>MTIPTEVRVSYPDTGGRNGGFWRCGYVTSFSGNVGLCGEEFGIPCVGLSPSPSLSPVSLTPAGKSHSNRKVKKIAIIAGSVGGSLIL</sequence>
<dbReference type="EMBL" id="PKPP01007668">
    <property type="protein sequence ID" value="PWA52755.1"/>
    <property type="molecule type" value="Genomic_DNA"/>
</dbReference>
<gene>
    <name evidence="1" type="ORF">CTI12_AA450690</name>
</gene>
<evidence type="ECO:0000313" key="1">
    <source>
        <dbReference type="EMBL" id="PWA52755.1"/>
    </source>
</evidence>
<accession>A0A2U1LUS9</accession>
<evidence type="ECO:0000313" key="2">
    <source>
        <dbReference type="Proteomes" id="UP000245207"/>
    </source>
</evidence>
<dbReference type="STRING" id="35608.A0A2U1LUS9"/>
<organism evidence="1 2">
    <name type="scientific">Artemisia annua</name>
    <name type="common">Sweet wormwood</name>
    <dbReference type="NCBI Taxonomy" id="35608"/>
    <lineage>
        <taxon>Eukaryota</taxon>
        <taxon>Viridiplantae</taxon>
        <taxon>Streptophyta</taxon>
        <taxon>Embryophyta</taxon>
        <taxon>Tracheophyta</taxon>
        <taxon>Spermatophyta</taxon>
        <taxon>Magnoliopsida</taxon>
        <taxon>eudicotyledons</taxon>
        <taxon>Gunneridae</taxon>
        <taxon>Pentapetalae</taxon>
        <taxon>asterids</taxon>
        <taxon>campanulids</taxon>
        <taxon>Asterales</taxon>
        <taxon>Asteraceae</taxon>
        <taxon>Asteroideae</taxon>
        <taxon>Anthemideae</taxon>
        <taxon>Artemisiinae</taxon>
        <taxon>Artemisia</taxon>
    </lineage>
</organism>
<dbReference type="AlphaFoldDB" id="A0A2U1LUS9"/>
<proteinExistence type="predicted"/>
<name>A0A2U1LUS9_ARTAN</name>
<dbReference type="Proteomes" id="UP000245207">
    <property type="component" value="Unassembled WGS sequence"/>
</dbReference>
<comment type="caution">
    <text evidence="1">The sequence shown here is derived from an EMBL/GenBank/DDBJ whole genome shotgun (WGS) entry which is preliminary data.</text>
</comment>